<dbReference type="SUPFAM" id="SSF49899">
    <property type="entry name" value="Concanavalin A-like lectins/glucanases"/>
    <property type="match status" value="1"/>
</dbReference>
<keyword evidence="7" id="KW-0326">Glycosidase</keyword>
<dbReference type="Proteomes" id="UP001149074">
    <property type="component" value="Unassembled WGS sequence"/>
</dbReference>
<dbReference type="OrthoDB" id="95118at2759"/>
<comment type="caution">
    <text evidence="9">The sequence shown here is derived from an EMBL/GenBank/DDBJ whole genome shotgun (WGS) entry which is preliminary data.</text>
</comment>
<sequence>MKSFIAPLSLLSLALSGLSTAATIPTKSLTKRSDFCDQWGSIQTGSYILYNNLWGQSYDTSGTQCTGVDSLSGSNIAWHSSWSWSGSSSQVKSFANVALQFTAKQLSAVSSIKSAFKWSSSTTDVVADVAYDMFLSSTADGDNEYEIMVWLAALGGAGPISSTGSAIATTTINGVSWNLYEGKNGDMTVYSFVASSTVNSFSGDMLEFFTYLENNQGLSKSLYLVDVQAGTEPFTGTAKLTVSSYSAVVA</sequence>
<keyword evidence="2 8" id="KW-0732">Signal</keyword>
<dbReference type="Pfam" id="PF01670">
    <property type="entry name" value="Glyco_hydro_12"/>
    <property type="match status" value="1"/>
</dbReference>
<keyword evidence="7" id="KW-0119">Carbohydrate metabolism</keyword>
<evidence type="ECO:0000256" key="2">
    <source>
        <dbReference type="ARBA" id="ARBA00022729"/>
    </source>
</evidence>
<dbReference type="InterPro" id="IPR013320">
    <property type="entry name" value="ConA-like_dom_sf"/>
</dbReference>
<dbReference type="EMBL" id="JAPQKI010000010">
    <property type="protein sequence ID" value="KAJ5085970.1"/>
    <property type="molecule type" value="Genomic_DNA"/>
</dbReference>
<gene>
    <name evidence="9" type="ORF">N7532_010741</name>
</gene>
<evidence type="ECO:0000256" key="5">
    <source>
        <dbReference type="ARBA" id="ARBA00041304"/>
    </source>
</evidence>
<keyword evidence="7" id="KW-0624">Polysaccharide degradation</keyword>
<evidence type="ECO:0000313" key="9">
    <source>
        <dbReference type="EMBL" id="KAJ5085970.1"/>
    </source>
</evidence>
<protein>
    <recommendedName>
        <fullName evidence="4">xyloglucan-specific endo-beta-1,4-glucanase</fullName>
        <ecNumber evidence="4">3.2.1.151</ecNumber>
    </recommendedName>
    <alternativeName>
        <fullName evidence="5">Xyloglucanase A</fullName>
    </alternativeName>
    <alternativeName>
        <fullName evidence="6">Xyloglucanendohydrolase A</fullName>
    </alternativeName>
</protein>
<dbReference type="GeneID" id="81362211"/>
<organism evidence="9 10">
    <name type="scientific">Penicillium argentinense</name>
    <dbReference type="NCBI Taxonomy" id="1131581"/>
    <lineage>
        <taxon>Eukaryota</taxon>
        <taxon>Fungi</taxon>
        <taxon>Dikarya</taxon>
        <taxon>Ascomycota</taxon>
        <taxon>Pezizomycotina</taxon>
        <taxon>Eurotiomycetes</taxon>
        <taxon>Eurotiomycetidae</taxon>
        <taxon>Eurotiales</taxon>
        <taxon>Aspergillaceae</taxon>
        <taxon>Penicillium</taxon>
    </lineage>
</organism>
<comment type="catalytic activity">
    <reaction evidence="3">
        <text>xyloglucan + H2O = xyloglucan oligosaccharides.</text>
        <dbReference type="EC" id="3.2.1.151"/>
    </reaction>
</comment>
<dbReference type="PANTHER" id="PTHR34002:SF9">
    <property type="entry name" value="XYLOGLUCAN-SPECIFIC ENDO-BETA-1,4-GLUCANASE A"/>
    <property type="match status" value="1"/>
</dbReference>
<dbReference type="GO" id="GO:0008810">
    <property type="term" value="F:cellulase activity"/>
    <property type="evidence" value="ECO:0007669"/>
    <property type="project" value="InterPro"/>
</dbReference>
<name>A0A9W9EQF2_9EURO</name>
<reference evidence="9" key="1">
    <citation type="submission" date="2022-11" db="EMBL/GenBank/DDBJ databases">
        <authorList>
            <person name="Petersen C."/>
        </authorList>
    </citation>
    <scope>NUCLEOTIDE SEQUENCE</scope>
    <source>
        <strain evidence="9">IBT 30761</strain>
    </source>
</reference>
<reference evidence="9" key="2">
    <citation type="journal article" date="2023" name="IMA Fungus">
        <title>Comparative genomic study of the Penicillium genus elucidates a diverse pangenome and 15 lateral gene transfer events.</title>
        <authorList>
            <person name="Petersen C."/>
            <person name="Sorensen T."/>
            <person name="Nielsen M.R."/>
            <person name="Sondergaard T.E."/>
            <person name="Sorensen J.L."/>
            <person name="Fitzpatrick D.A."/>
            <person name="Frisvad J.C."/>
            <person name="Nielsen K.L."/>
        </authorList>
    </citation>
    <scope>NUCLEOTIDE SEQUENCE</scope>
    <source>
        <strain evidence="9">IBT 30761</strain>
    </source>
</reference>
<evidence type="ECO:0000256" key="4">
    <source>
        <dbReference type="ARBA" id="ARBA00038882"/>
    </source>
</evidence>
<dbReference type="GO" id="GO:0000272">
    <property type="term" value="P:polysaccharide catabolic process"/>
    <property type="evidence" value="ECO:0007669"/>
    <property type="project" value="UniProtKB-KW"/>
</dbReference>
<evidence type="ECO:0000256" key="7">
    <source>
        <dbReference type="RuleBase" id="RU361163"/>
    </source>
</evidence>
<keyword evidence="7" id="KW-0378">Hydrolase</keyword>
<evidence type="ECO:0000256" key="8">
    <source>
        <dbReference type="SAM" id="SignalP"/>
    </source>
</evidence>
<evidence type="ECO:0000256" key="3">
    <source>
        <dbReference type="ARBA" id="ARBA00037012"/>
    </source>
</evidence>
<keyword evidence="10" id="KW-1185">Reference proteome</keyword>
<evidence type="ECO:0000313" key="10">
    <source>
        <dbReference type="Proteomes" id="UP001149074"/>
    </source>
</evidence>
<feature type="signal peptide" evidence="8">
    <location>
        <begin position="1"/>
        <end position="21"/>
    </location>
</feature>
<dbReference type="GO" id="GO:0033946">
    <property type="term" value="F:xyloglucan-specific endo-beta-1,4-glucanase activity"/>
    <property type="evidence" value="ECO:0007669"/>
    <property type="project" value="UniProtKB-EC"/>
</dbReference>
<dbReference type="Gene3D" id="2.60.120.180">
    <property type="match status" value="1"/>
</dbReference>
<dbReference type="PANTHER" id="PTHR34002">
    <property type="entry name" value="BLR1656 PROTEIN"/>
    <property type="match status" value="1"/>
</dbReference>
<dbReference type="AlphaFoldDB" id="A0A9W9EQF2"/>
<comment type="similarity">
    <text evidence="1 7">Belongs to the glycosyl hydrolase 12 (cellulase H) family.</text>
</comment>
<proteinExistence type="inferred from homology"/>
<dbReference type="RefSeq" id="XP_056470648.1">
    <property type="nucleotide sequence ID" value="XM_056623232.1"/>
</dbReference>
<feature type="chain" id="PRO_5040924937" description="xyloglucan-specific endo-beta-1,4-glucanase" evidence="8">
    <location>
        <begin position="22"/>
        <end position="250"/>
    </location>
</feature>
<evidence type="ECO:0000256" key="6">
    <source>
        <dbReference type="ARBA" id="ARBA00043018"/>
    </source>
</evidence>
<evidence type="ECO:0000256" key="1">
    <source>
        <dbReference type="ARBA" id="ARBA00005519"/>
    </source>
</evidence>
<dbReference type="InterPro" id="IPR013319">
    <property type="entry name" value="GH11/12"/>
</dbReference>
<dbReference type="EC" id="3.2.1.151" evidence="4"/>
<accession>A0A9W9EQF2</accession>
<dbReference type="InterPro" id="IPR002594">
    <property type="entry name" value="GH12"/>
</dbReference>